<dbReference type="FunFam" id="3.30.565.10:FF:000007">
    <property type="entry name" value="Mitochondrial pyruvate dehydrogenase kinase isoform 2"/>
    <property type="match status" value="1"/>
</dbReference>
<dbReference type="InterPro" id="IPR039028">
    <property type="entry name" value="BCKD/PDK"/>
</dbReference>
<keyword evidence="5 9" id="KW-0418">Kinase</keyword>
<evidence type="ECO:0000313" key="12">
    <source>
        <dbReference type="Proteomes" id="UP000694427"/>
    </source>
</evidence>
<feature type="domain" description="Branched-chain alpha-ketoacid dehydrogenase kinase/Pyruvate dehydrogenase kinase N-terminal" evidence="10">
    <location>
        <begin position="30"/>
        <end position="192"/>
    </location>
</feature>
<evidence type="ECO:0000256" key="3">
    <source>
        <dbReference type="ARBA" id="ARBA00022679"/>
    </source>
</evidence>
<evidence type="ECO:0000256" key="2">
    <source>
        <dbReference type="ARBA" id="ARBA00006155"/>
    </source>
</evidence>
<dbReference type="InterPro" id="IPR036890">
    <property type="entry name" value="HATPase_C_sf"/>
</dbReference>
<dbReference type="InterPro" id="IPR018955">
    <property type="entry name" value="BCDHK/PDK_N"/>
</dbReference>
<dbReference type="GO" id="GO:0005759">
    <property type="term" value="C:mitochondrial matrix"/>
    <property type="evidence" value="ECO:0007669"/>
    <property type="project" value="UniProtKB-SubCell"/>
</dbReference>
<evidence type="ECO:0000313" key="11">
    <source>
        <dbReference type="Ensembl" id="ENSCCRP00010021107.1"/>
    </source>
</evidence>
<accession>A0A8C1IQF8</accession>
<gene>
    <name evidence="11" type="primary">pdk2b</name>
</gene>
<keyword evidence="12" id="KW-1185">Reference proteome</keyword>
<evidence type="ECO:0000256" key="8">
    <source>
        <dbReference type="ARBA" id="ARBA00023128"/>
    </source>
</evidence>
<comment type="subcellular location">
    <subcellularLocation>
        <location evidence="1 9">Mitochondrion matrix</location>
    </subcellularLocation>
</comment>
<dbReference type="SUPFAM" id="SSF55874">
    <property type="entry name" value="ATPase domain of HSP90 chaperone/DNA topoisomerase II/histidine kinase"/>
    <property type="match status" value="1"/>
</dbReference>
<dbReference type="Pfam" id="PF10436">
    <property type="entry name" value="BCDHK_Adom3"/>
    <property type="match status" value="1"/>
</dbReference>
<evidence type="ECO:0000256" key="6">
    <source>
        <dbReference type="ARBA" id="ARBA00022840"/>
    </source>
</evidence>
<sequence length="403" mass="45880">MKFVRYIMRNAAMLNAPKHIDYYAKFSPSPLSMKQFLDFGSTNACEKTSFAFLRQELPVRLSNSLKEINLLPDQLIMTQSVQLVHSWFIQSLMDILEFQDKSPDDPKVLDEFVDTLVTIRNRHNDVVPTMAQGVIEYRDAFGADPVTCQNIQYFLDRFYMNRISIRMLINQHTLIFDGSTNPGHPSSIGCIDSCCDVTNVIRDAYECAKMLCEQYYLGSPELELREINAKNKSQPIQISYVPSHLYHMVFELFKNAMRATIENHETSSTLPPIKVTVALGGEDLSIKVNESSNMVILENFGSNYTNMRPPQTCLLFPQAGFGYGLPISRLYARYFQGDLQLYPMEGYGTDAAIQLKALSTDSVEKLPVFNQTALRHYKFNQEADDWCVPSKEPLNLAAYKAAK</sequence>
<evidence type="ECO:0000259" key="10">
    <source>
        <dbReference type="Pfam" id="PF10436"/>
    </source>
</evidence>
<dbReference type="EC" id="2.7.11.-" evidence="9"/>
<dbReference type="FunFam" id="1.20.140.20:FF:000001">
    <property type="entry name" value="[Pyruvate dehydrogenase (acetyl-transferring)] kinase isozyme 2, mitochondrial"/>
    <property type="match status" value="1"/>
</dbReference>
<protein>
    <recommendedName>
        <fullName evidence="9">Protein-serine/threonine kinase</fullName>
        <ecNumber evidence="9">2.7.11.-</ecNumber>
    </recommendedName>
</protein>
<dbReference type="InterPro" id="IPR036784">
    <property type="entry name" value="AK/P_DHK_N_sf"/>
</dbReference>
<dbReference type="GO" id="GO:0010906">
    <property type="term" value="P:regulation of glucose metabolic process"/>
    <property type="evidence" value="ECO:0007669"/>
    <property type="project" value="TreeGrafter"/>
</dbReference>
<organism evidence="11 12">
    <name type="scientific">Cyprinus carpio</name>
    <name type="common">Common carp</name>
    <dbReference type="NCBI Taxonomy" id="7962"/>
    <lineage>
        <taxon>Eukaryota</taxon>
        <taxon>Metazoa</taxon>
        <taxon>Chordata</taxon>
        <taxon>Craniata</taxon>
        <taxon>Vertebrata</taxon>
        <taxon>Euteleostomi</taxon>
        <taxon>Actinopterygii</taxon>
        <taxon>Neopterygii</taxon>
        <taxon>Teleostei</taxon>
        <taxon>Ostariophysi</taxon>
        <taxon>Cypriniformes</taxon>
        <taxon>Cyprinidae</taxon>
        <taxon>Cyprininae</taxon>
        <taxon>Cyprinus</taxon>
    </lineage>
</organism>
<comment type="similarity">
    <text evidence="2 9">Belongs to the PDK/BCKDK protein kinase family.</text>
</comment>
<evidence type="ECO:0000256" key="4">
    <source>
        <dbReference type="ARBA" id="ARBA00022741"/>
    </source>
</evidence>
<evidence type="ECO:0000256" key="9">
    <source>
        <dbReference type="RuleBase" id="RU366032"/>
    </source>
</evidence>
<dbReference type="PANTHER" id="PTHR11947">
    <property type="entry name" value="PYRUVATE DEHYDROGENASE KINASE"/>
    <property type="match status" value="1"/>
</dbReference>
<reference evidence="11" key="1">
    <citation type="submission" date="2025-08" db="UniProtKB">
        <authorList>
            <consortium name="Ensembl"/>
        </authorList>
    </citation>
    <scope>IDENTIFICATION</scope>
</reference>
<proteinExistence type="inferred from homology"/>
<dbReference type="Ensembl" id="ENSCCRT00010023096.1">
    <property type="protein sequence ID" value="ENSCCRP00010021107.1"/>
    <property type="gene ID" value="ENSCCRG00010008010.1"/>
</dbReference>
<evidence type="ECO:0000256" key="7">
    <source>
        <dbReference type="ARBA" id="ARBA00022946"/>
    </source>
</evidence>
<dbReference type="SUPFAM" id="SSF69012">
    <property type="entry name" value="alpha-ketoacid dehydrogenase kinase, N-terminal domain"/>
    <property type="match status" value="1"/>
</dbReference>
<evidence type="ECO:0000256" key="1">
    <source>
        <dbReference type="ARBA" id="ARBA00004305"/>
    </source>
</evidence>
<dbReference type="Proteomes" id="UP000694427">
    <property type="component" value="Unplaced"/>
</dbReference>
<dbReference type="PANTHER" id="PTHR11947:SF15">
    <property type="entry name" value="[PYRUVATE DEHYDROGENASE (ACETYL-TRANSFERRING)] KINASE ISOZYME 2, MITOCHONDRIAL"/>
    <property type="match status" value="1"/>
</dbReference>
<keyword evidence="7" id="KW-0809">Transit peptide</keyword>
<dbReference type="GO" id="GO:0004740">
    <property type="term" value="F:pyruvate dehydrogenase (acetyl-transferring) kinase activity"/>
    <property type="evidence" value="ECO:0007669"/>
    <property type="project" value="TreeGrafter"/>
</dbReference>
<dbReference type="Gene3D" id="3.30.565.10">
    <property type="entry name" value="Histidine kinase-like ATPase, C-terminal domain"/>
    <property type="match status" value="1"/>
</dbReference>
<reference evidence="11" key="2">
    <citation type="submission" date="2025-09" db="UniProtKB">
        <authorList>
            <consortium name="Ensembl"/>
        </authorList>
    </citation>
    <scope>IDENTIFICATION</scope>
</reference>
<dbReference type="Gene3D" id="1.20.140.20">
    <property type="entry name" value="Alpha-ketoacid/pyruvate dehydrogenase kinase, N-terminal domain"/>
    <property type="match status" value="1"/>
</dbReference>
<evidence type="ECO:0000256" key="5">
    <source>
        <dbReference type="ARBA" id="ARBA00022777"/>
    </source>
</evidence>
<keyword evidence="6 9" id="KW-0067">ATP-binding</keyword>
<dbReference type="GO" id="GO:0005524">
    <property type="term" value="F:ATP binding"/>
    <property type="evidence" value="ECO:0007669"/>
    <property type="project" value="UniProtKB-UniRule"/>
</dbReference>
<keyword evidence="4 9" id="KW-0547">Nucleotide-binding</keyword>
<name>A0A8C1IQF8_CYPCA</name>
<keyword evidence="8 9" id="KW-0496">Mitochondrion</keyword>
<keyword evidence="3 9" id="KW-0808">Transferase</keyword>
<dbReference type="AlphaFoldDB" id="A0A8C1IQF8"/>